<keyword evidence="2" id="KW-1185">Reference proteome</keyword>
<comment type="caution">
    <text evidence="1">The sequence shown here is derived from an EMBL/GenBank/DDBJ whole genome shotgun (WGS) entry which is preliminary data.</text>
</comment>
<reference evidence="1 2" key="1">
    <citation type="journal article" date="2015" name="Int. J. Syst. Evol. Microbiol.">
        <title>Halomonas salicampi sp. nov., a halotolerant and alkalitolerant bacterium isolated from a saltern soil.</title>
        <authorList>
            <person name="Lee J.C."/>
            <person name="Kim Y.S."/>
            <person name="Yun B.S."/>
            <person name="Whang K.S."/>
        </authorList>
    </citation>
    <scope>NUCLEOTIDE SEQUENCE [LARGE SCALE GENOMIC DNA]</scope>
    <source>
        <strain evidence="1 2">BH103</strain>
    </source>
</reference>
<dbReference type="SUPFAM" id="SSF52540">
    <property type="entry name" value="P-loop containing nucleoside triphosphate hydrolases"/>
    <property type="match status" value="1"/>
</dbReference>
<name>A0A7Z0LIQ0_9GAMM</name>
<proteinExistence type="predicted"/>
<sequence length="247" mass="27787">MDNTPRLRMFAGPNGSGKSTIKDVIPTQLKGVYINPDDIEIDARESGAIHFDDYSVYMPKADIEHYFYQSPLTEKASLAPTLETLHFEDNCIRFCSNSVPGSYIASIAASLIREQLIASKVSFTFETVMSSADKIGVLKKARDAGFKNYLYYIATDDPDINIQRVQNRVNAGGHTVPNDKICKRYYRSLDLLIEAIKLADRAFIFDNSSNQDIWLAEVTPSGEIEIKVEELPNWFHKNISCKLDTST</sequence>
<accession>A0A7Z0LIQ0</accession>
<evidence type="ECO:0000313" key="2">
    <source>
        <dbReference type="Proteomes" id="UP000586119"/>
    </source>
</evidence>
<dbReference type="InterPro" id="IPR027417">
    <property type="entry name" value="P-loop_NTPase"/>
</dbReference>
<dbReference type="EMBL" id="JACCDF010000002">
    <property type="protein sequence ID" value="NYS59729.1"/>
    <property type="molecule type" value="Genomic_DNA"/>
</dbReference>
<dbReference type="AlphaFoldDB" id="A0A7Z0LIQ0"/>
<dbReference type="PANTHER" id="PTHR39206:SF1">
    <property type="entry name" value="SLL8004 PROTEIN"/>
    <property type="match status" value="1"/>
</dbReference>
<dbReference type="Proteomes" id="UP000586119">
    <property type="component" value="Unassembled WGS sequence"/>
</dbReference>
<dbReference type="Gene3D" id="3.40.50.300">
    <property type="entry name" value="P-loop containing nucleotide triphosphate hydrolases"/>
    <property type="match status" value="1"/>
</dbReference>
<evidence type="ECO:0000313" key="1">
    <source>
        <dbReference type="EMBL" id="NYS59729.1"/>
    </source>
</evidence>
<protein>
    <submittedName>
        <fullName evidence="1">Zeta toxin family protein</fullName>
    </submittedName>
</protein>
<organism evidence="1 2">
    <name type="scientific">Vreelandella salicampi</name>
    <dbReference type="NCBI Taxonomy" id="1449798"/>
    <lineage>
        <taxon>Bacteria</taxon>
        <taxon>Pseudomonadati</taxon>
        <taxon>Pseudomonadota</taxon>
        <taxon>Gammaproteobacteria</taxon>
        <taxon>Oceanospirillales</taxon>
        <taxon>Halomonadaceae</taxon>
        <taxon>Vreelandella</taxon>
    </lineage>
</organism>
<dbReference type="PANTHER" id="PTHR39206">
    <property type="entry name" value="SLL8004 PROTEIN"/>
    <property type="match status" value="1"/>
</dbReference>
<gene>
    <name evidence="1" type="ORF">HZS81_02975</name>
</gene>
<dbReference type="RefSeq" id="WP_179929082.1">
    <property type="nucleotide sequence ID" value="NZ_JACCDF010000002.1"/>
</dbReference>